<comment type="caution">
    <text evidence="1">The sequence shown here is derived from an EMBL/GenBank/DDBJ whole genome shotgun (WGS) entry which is preliminary data.</text>
</comment>
<reference evidence="1 2" key="1">
    <citation type="submission" date="2016-10" db="EMBL/GenBank/DDBJ databases">
        <title>Comparative genomics of Bacillus thuringiensis reveals a path to pathogens against multiple invertebrate hosts.</title>
        <authorList>
            <person name="Zheng J."/>
            <person name="Gao Q."/>
            <person name="Liu H."/>
            <person name="Peng D."/>
            <person name="Ruan L."/>
            <person name="Sun M."/>
        </authorList>
    </citation>
    <scope>NUCLEOTIDE SEQUENCE [LARGE SCALE GENOMIC DNA]</scope>
    <source>
        <strain evidence="1">T30001</strain>
    </source>
</reference>
<accession>A0A9X6MTI3</accession>
<protein>
    <recommendedName>
        <fullName evidence="3">YolD-like family protein</fullName>
    </recommendedName>
</protein>
<dbReference type="PANTHER" id="PTHR40051:SF1">
    <property type="entry name" value="YOLD-LIKE FAMILY PROTEIN"/>
    <property type="match status" value="1"/>
</dbReference>
<dbReference type="EMBL" id="MOOV01000252">
    <property type="protein sequence ID" value="OUB88513.1"/>
    <property type="molecule type" value="Genomic_DNA"/>
</dbReference>
<dbReference type="Proteomes" id="UP000195160">
    <property type="component" value="Unassembled WGS sequence"/>
</dbReference>
<evidence type="ECO:0008006" key="3">
    <source>
        <dbReference type="Google" id="ProtNLM"/>
    </source>
</evidence>
<dbReference type="Pfam" id="PF08863">
    <property type="entry name" value="YolD"/>
    <property type="match status" value="1"/>
</dbReference>
<gene>
    <name evidence="1" type="ORF">BK784_28780</name>
</gene>
<sequence length="116" mass="13702">MMNSQMPKGRGMVKWNAFASLPEQFQGINEIFKEQSKIKKPILDQQQLEQIGQVLEKSLSKEEEVHILYYRNGYIHNEMVTVIKIDLYKREVITTDAFRNRCIFGIDEIVDCYLAW</sequence>
<dbReference type="AlphaFoldDB" id="A0A9X6MTI3"/>
<dbReference type="PANTHER" id="PTHR40051">
    <property type="entry name" value="IG HYPOTHETICAL 15966"/>
    <property type="match status" value="1"/>
</dbReference>
<proteinExistence type="predicted"/>
<evidence type="ECO:0000313" key="1">
    <source>
        <dbReference type="EMBL" id="OUB88513.1"/>
    </source>
</evidence>
<evidence type="ECO:0000313" key="2">
    <source>
        <dbReference type="Proteomes" id="UP000195160"/>
    </source>
</evidence>
<organism evidence="1 2">
    <name type="scientific">Bacillus thuringiensis subsp. medellin</name>
    <dbReference type="NCBI Taxonomy" id="79672"/>
    <lineage>
        <taxon>Bacteria</taxon>
        <taxon>Bacillati</taxon>
        <taxon>Bacillota</taxon>
        <taxon>Bacilli</taxon>
        <taxon>Bacillales</taxon>
        <taxon>Bacillaceae</taxon>
        <taxon>Bacillus</taxon>
        <taxon>Bacillus cereus group</taxon>
    </lineage>
</organism>
<dbReference type="InterPro" id="IPR014962">
    <property type="entry name" value="YolD"/>
</dbReference>
<name>A0A9X6MTI3_BACTV</name>